<dbReference type="InterPro" id="IPR044974">
    <property type="entry name" value="Disease_R_plants"/>
</dbReference>
<dbReference type="InterPro" id="IPR042197">
    <property type="entry name" value="Apaf_helical"/>
</dbReference>
<sequence length="153" mass="17430">MHVLLSGGSVHQIHEVKEMNPQDSLKLFCLNAFNESQPKMGYEKLTEEVVKIAQGNPLALEVLGSDFHSRCIDTWECALSKIKKYPNEKILSVLRFNYDGLDELEKKTFLDIAFFFYNHDKDYVIRKLDAQGFHGASGIKGTDEVEAMQIDES</sequence>
<dbReference type="PANTHER" id="PTHR11017">
    <property type="entry name" value="LEUCINE-RICH REPEAT-CONTAINING PROTEIN"/>
    <property type="match status" value="1"/>
</dbReference>
<dbReference type="PANTHER" id="PTHR11017:SF479">
    <property type="entry name" value="DISEASE RESISTANCE PROTEIN (TIR-NBS-LRR CLASS) FAMILY"/>
    <property type="match status" value="1"/>
</dbReference>
<accession>A0A445JLG6</accession>
<protein>
    <submittedName>
        <fullName evidence="1">Disease resistance-like protein DSC1</fullName>
    </submittedName>
</protein>
<organism evidence="1 2">
    <name type="scientific">Glycine soja</name>
    <name type="common">Wild soybean</name>
    <dbReference type="NCBI Taxonomy" id="3848"/>
    <lineage>
        <taxon>Eukaryota</taxon>
        <taxon>Viridiplantae</taxon>
        <taxon>Streptophyta</taxon>
        <taxon>Embryophyta</taxon>
        <taxon>Tracheophyta</taxon>
        <taxon>Spermatophyta</taxon>
        <taxon>Magnoliopsida</taxon>
        <taxon>eudicotyledons</taxon>
        <taxon>Gunneridae</taxon>
        <taxon>Pentapetalae</taxon>
        <taxon>rosids</taxon>
        <taxon>fabids</taxon>
        <taxon>Fabales</taxon>
        <taxon>Fabaceae</taxon>
        <taxon>Papilionoideae</taxon>
        <taxon>50 kb inversion clade</taxon>
        <taxon>NPAAA clade</taxon>
        <taxon>indigoferoid/millettioid clade</taxon>
        <taxon>Phaseoleae</taxon>
        <taxon>Glycine</taxon>
        <taxon>Glycine subgen. Soja</taxon>
    </lineage>
</organism>
<dbReference type="Proteomes" id="UP000289340">
    <property type="component" value="Chromosome 8"/>
</dbReference>
<dbReference type="Gene3D" id="1.10.8.430">
    <property type="entry name" value="Helical domain of apoptotic protease-activating factors"/>
    <property type="match status" value="1"/>
</dbReference>
<gene>
    <name evidence="1" type="ORF">D0Y65_022002</name>
</gene>
<proteinExistence type="predicted"/>
<evidence type="ECO:0000313" key="2">
    <source>
        <dbReference type="Proteomes" id="UP000289340"/>
    </source>
</evidence>
<reference evidence="1 2" key="1">
    <citation type="submission" date="2018-09" db="EMBL/GenBank/DDBJ databases">
        <title>A high-quality reference genome of wild soybean provides a powerful tool to mine soybean genomes.</title>
        <authorList>
            <person name="Xie M."/>
            <person name="Chung C.Y.L."/>
            <person name="Li M.-W."/>
            <person name="Wong F.-L."/>
            <person name="Chan T.-F."/>
            <person name="Lam H.-M."/>
        </authorList>
    </citation>
    <scope>NUCLEOTIDE SEQUENCE [LARGE SCALE GENOMIC DNA]</scope>
    <source>
        <strain evidence="2">cv. W05</strain>
        <tissue evidence="1">Hypocotyl of etiolated seedlings</tissue>
    </source>
</reference>
<dbReference type="GO" id="GO:0043531">
    <property type="term" value="F:ADP binding"/>
    <property type="evidence" value="ECO:0007669"/>
    <property type="project" value="InterPro"/>
</dbReference>
<keyword evidence="2" id="KW-1185">Reference proteome</keyword>
<evidence type="ECO:0000313" key="1">
    <source>
        <dbReference type="EMBL" id="RZB99365.1"/>
    </source>
</evidence>
<comment type="caution">
    <text evidence="1">The sequence shown here is derived from an EMBL/GenBank/DDBJ whole genome shotgun (WGS) entry which is preliminary data.</text>
</comment>
<dbReference type="EMBL" id="QZWG01000008">
    <property type="protein sequence ID" value="RZB99365.1"/>
    <property type="molecule type" value="Genomic_DNA"/>
</dbReference>
<dbReference type="InterPro" id="IPR027417">
    <property type="entry name" value="P-loop_NTPase"/>
</dbReference>
<dbReference type="AlphaFoldDB" id="A0A445JLG6"/>
<name>A0A445JLG6_GLYSO</name>
<dbReference type="SUPFAM" id="SSF52540">
    <property type="entry name" value="P-loop containing nucleoside triphosphate hydrolases"/>
    <property type="match status" value="1"/>
</dbReference>
<dbReference type="GO" id="GO:0006952">
    <property type="term" value="P:defense response"/>
    <property type="evidence" value="ECO:0007669"/>
    <property type="project" value="InterPro"/>
</dbReference>